<protein>
    <submittedName>
        <fullName evidence="1">Uncharacterized protein</fullName>
    </submittedName>
</protein>
<dbReference type="Proteomes" id="UP000050502">
    <property type="component" value="Unassembled WGS sequence"/>
</dbReference>
<comment type="caution">
    <text evidence="1">The sequence shown here is derived from an EMBL/GenBank/DDBJ whole genome shotgun (WGS) entry which is preliminary data.</text>
</comment>
<evidence type="ECO:0000313" key="1">
    <source>
        <dbReference type="EMBL" id="KPL89276.1"/>
    </source>
</evidence>
<accession>A0A0P6Y0B2</accession>
<name>A0A0P6Y0B2_9CHLR</name>
<sequence>MLMLLLGGLALGGCVARYYQSTQREPELPVNQFLQKQFEALPPGWTFHKVSASDIWTDTDFTRARWAVASGFQYEVTLETYRRNQIHEEIHVFWNSFAAKVNSRPSPSSVNAGKGYVPKGWIYHPPNANQFEFGCEGGDGVAQPEWCRLILRYEEYVIVLSTPIADYMTLEDLKQLLEVIDREMVDFLRHSALRPGPRKVPELLDP</sequence>
<proteinExistence type="predicted"/>
<dbReference type="AlphaFoldDB" id="A0A0P6Y0B2"/>
<reference evidence="1 2" key="1">
    <citation type="submission" date="2015-07" db="EMBL/GenBank/DDBJ databases">
        <title>Whole genome sequence of Ardenticatena maritima DSM 23922.</title>
        <authorList>
            <person name="Hemp J."/>
            <person name="Ward L.M."/>
            <person name="Pace L.A."/>
            <person name="Fischer W.W."/>
        </authorList>
    </citation>
    <scope>NUCLEOTIDE SEQUENCE [LARGE SCALE GENOMIC DNA]</scope>
    <source>
        <strain evidence="1 2">110S</strain>
    </source>
</reference>
<gene>
    <name evidence="1" type="ORF">SE16_02025</name>
</gene>
<organism evidence="1 2">
    <name type="scientific">Ardenticatena maritima</name>
    <dbReference type="NCBI Taxonomy" id="872965"/>
    <lineage>
        <taxon>Bacteria</taxon>
        <taxon>Bacillati</taxon>
        <taxon>Chloroflexota</taxon>
        <taxon>Ardenticatenia</taxon>
        <taxon>Ardenticatenales</taxon>
        <taxon>Ardenticatenaceae</taxon>
        <taxon>Ardenticatena</taxon>
    </lineage>
</organism>
<dbReference type="EMBL" id="LGKN01000003">
    <property type="protein sequence ID" value="KPL89276.1"/>
    <property type="molecule type" value="Genomic_DNA"/>
</dbReference>
<evidence type="ECO:0000313" key="2">
    <source>
        <dbReference type="Proteomes" id="UP000050502"/>
    </source>
</evidence>